<gene>
    <name evidence="2" type="ORF">Moror_12337</name>
</gene>
<feature type="compositionally biased region" description="Polar residues" evidence="1">
    <location>
        <begin position="17"/>
        <end position="29"/>
    </location>
</feature>
<protein>
    <submittedName>
        <fullName evidence="2">Uncharacterized protein</fullName>
    </submittedName>
</protein>
<feature type="region of interest" description="Disordered" evidence="1">
    <location>
        <begin position="1"/>
        <end position="66"/>
    </location>
</feature>
<keyword evidence="3" id="KW-1185">Reference proteome</keyword>
<evidence type="ECO:0000313" key="2">
    <source>
        <dbReference type="EMBL" id="ESK95839.1"/>
    </source>
</evidence>
<evidence type="ECO:0000256" key="1">
    <source>
        <dbReference type="SAM" id="MobiDB-lite"/>
    </source>
</evidence>
<name>V2YVW8_MONRO</name>
<organism evidence="2 3">
    <name type="scientific">Moniliophthora roreri (strain MCA 2997)</name>
    <name type="common">Cocoa frosty pod rot fungus</name>
    <name type="synonym">Crinipellis roreri</name>
    <dbReference type="NCBI Taxonomy" id="1381753"/>
    <lineage>
        <taxon>Eukaryota</taxon>
        <taxon>Fungi</taxon>
        <taxon>Dikarya</taxon>
        <taxon>Basidiomycota</taxon>
        <taxon>Agaricomycotina</taxon>
        <taxon>Agaricomycetes</taxon>
        <taxon>Agaricomycetidae</taxon>
        <taxon>Agaricales</taxon>
        <taxon>Marasmiineae</taxon>
        <taxon>Marasmiaceae</taxon>
        <taxon>Moniliophthora</taxon>
    </lineage>
</organism>
<comment type="caution">
    <text evidence="2">The sequence shown here is derived from an EMBL/GenBank/DDBJ whole genome shotgun (WGS) entry which is preliminary data.</text>
</comment>
<dbReference type="KEGG" id="mrr:Moror_12337"/>
<dbReference type="HOGENOM" id="CLU_2015852_0_0_1"/>
<accession>V2YVW8</accession>
<dbReference type="EMBL" id="AWSO01000059">
    <property type="protein sequence ID" value="ESK95839.1"/>
    <property type="molecule type" value="Genomic_DNA"/>
</dbReference>
<feature type="compositionally biased region" description="Basic and acidic residues" evidence="1">
    <location>
        <begin position="37"/>
        <end position="57"/>
    </location>
</feature>
<dbReference type="Proteomes" id="UP000017559">
    <property type="component" value="Unassembled WGS sequence"/>
</dbReference>
<reference evidence="2 3" key="1">
    <citation type="journal article" date="2014" name="BMC Genomics">
        <title>Genome and secretome analysis of the hemibiotrophic fungal pathogen, Moniliophthora roreri, which causes frosty pod rot disease of cacao: mechanisms of the biotrophic and necrotrophic phases.</title>
        <authorList>
            <person name="Meinhardt L.W."/>
            <person name="Costa G.G.L."/>
            <person name="Thomazella D.P.T."/>
            <person name="Teixeira P.J.P.L."/>
            <person name="Carazzolle M.F."/>
            <person name="Schuster S.C."/>
            <person name="Carlson J.E."/>
            <person name="Guiltinan M.J."/>
            <person name="Mieczkowski P."/>
            <person name="Farmer A."/>
            <person name="Ramaraj T."/>
            <person name="Crozier J."/>
            <person name="Davis R.E."/>
            <person name="Shao J."/>
            <person name="Melnick R.L."/>
            <person name="Pereira G.A.G."/>
            <person name="Bailey B.A."/>
        </authorList>
    </citation>
    <scope>NUCLEOTIDE SEQUENCE [LARGE SCALE GENOMIC DNA]</scope>
    <source>
        <strain evidence="2 3">MCA 2997</strain>
    </source>
</reference>
<sequence>MTRKKTSTSSSRPLHIGNSQSQSNQTKVSGNGKRTRDKQATSDLEERSTSQKTEKRAKVTKSHKGSCNDGKLSRFLGDLPMDLWTVLCVVLPEPVPSNLTTLTPRSLVIFQWNLFARCFELIG</sequence>
<evidence type="ECO:0000313" key="3">
    <source>
        <dbReference type="Proteomes" id="UP000017559"/>
    </source>
</evidence>
<proteinExistence type="predicted"/>
<dbReference type="AlphaFoldDB" id="V2YVW8"/>